<dbReference type="EMBL" id="AWWV01008178">
    <property type="protein sequence ID" value="OMO92560.1"/>
    <property type="molecule type" value="Genomic_DNA"/>
</dbReference>
<dbReference type="PANTHER" id="PTHR35358:SF7">
    <property type="entry name" value="EXPRESSED PROTEIN"/>
    <property type="match status" value="1"/>
</dbReference>
<dbReference type="PANTHER" id="PTHR35358">
    <property type="entry name" value="OS06G0711100 PROTEIN"/>
    <property type="match status" value="1"/>
</dbReference>
<dbReference type="InterPro" id="IPR007942">
    <property type="entry name" value="PLipase-like"/>
</dbReference>
<dbReference type="AlphaFoldDB" id="A0A1R3JCK5"/>
<keyword evidence="3" id="KW-1185">Reference proteome</keyword>
<name>A0A1R3JCK5_COCAP</name>
<evidence type="ECO:0000313" key="3">
    <source>
        <dbReference type="Proteomes" id="UP000188268"/>
    </source>
</evidence>
<accession>A0A1R3JCK5</accession>
<proteinExistence type="predicted"/>
<evidence type="ECO:0000256" key="1">
    <source>
        <dbReference type="SAM" id="MobiDB-lite"/>
    </source>
</evidence>
<dbReference type="OrthoDB" id="1563123at2759"/>
<comment type="caution">
    <text evidence="2">The sequence shown here is derived from an EMBL/GenBank/DDBJ whole genome shotgun (WGS) entry which is preliminary data.</text>
</comment>
<gene>
    <name evidence="2" type="ORF">CCACVL1_06822</name>
</gene>
<dbReference type="Gramene" id="OMO92560">
    <property type="protein sequence ID" value="OMO92560"/>
    <property type="gene ID" value="CCACVL1_06822"/>
</dbReference>
<reference evidence="2 3" key="1">
    <citation type="submission" date="2013-09" db="EMBL/GenBank/DDBJ databases">
        <title>Corchorus capsularis genome sequencing.</title>
        <authorList>
            <person name="Alam M."/>
            <person name="Haque M.S."/>
            <person name="Islam M.S."/>
            <person name="Emdad E.M."/>
            <person name="Islam M.M."/>
            <person name="Ahmed B."/>
            <person name="Halim A."/>
            <person name="Hossen Q.M.M."/>
            <person name="Hossain M.Z."/>
            <person name="Ahmed R."/>
            <person name="Khan M.M."/>
            <person name="Islam R."/>
            <person name="Rashid M.M."/>
            <person name="Khan S.A."/>
            <person name="Rahman M.S."/>
            <person name="Alam M."/>
        </authorList>
    </citation>
    <scope>NUCLEOTIDE SEQUENCE [LARGE SCALE GENOMIC DNA]</scope>
    <source>
        <strain evidence="3">cv. CVL-1</strain>
        <tissue evidence="2">Whole seedling</tissue>
    </source>
</reference>
<protein>
    <submittedName>
        <fullName evidence="2">Phospholipase-like protein</fullName>
    </submittedName>
</protein>
<dbReference type="Pfam" id="PF05278">
    <property type="entry name" value="PEARLI-4"/>
    <property type="match status" value="1"/>
</dbReference>
<organism evidence="2 3">
    <name type="scientific">Corchorus capsularis</name>
    <name type="common">Jute</name>
    <dbReference type="NCBI Taxonomy" id="210143"/>
    <lineage>
        <taxon>Eukaryota</taxon>
        <taxon>Viridiplantae</taxon>
        <taxon>Streptophyta</taxon>
        <taxon>Embryophyta</taxon>
        <taxon>Tracheophyta</taxon>
        <taxon>Spermatophyta</taxon>
        <taxon>Magnoliopsida</taxon>
        <taxon>eudicotyledons</taxon>
        <taxon>Gunneridae</taxon>
        <taxon>Pentapetalae</taxon>
        <taxon>rosids</taxon>
        <taxon>malvids</taxon>
        <taxon>Malvales</taxon>
        <taxon>Malvaceae</taxon>
        <taxon>Grewioideae</taxon>
        <taxon>Apeibeae</taxon>
        <taxon>Corchorus</taxon>
    </lineage>
</organism>
<sequence>MHMVEDVDRFLDELVNISKAHQAVALQSAPPSLSISSAAPGVQAPDVNLREENKKADASHELVNSDKMNHSDDSTEQVGPYFVHSYAATILRIIFNQYGDIAQDCPLSIRTPSRLLEGLCFELEKVLSIGLENLQHRHLESLDSVIGDAESEQLNVKWLRHWHPKLKRIVALHQTL</sequence>
<feature type="region of interest" description="Disordered" evidence="1">
    <location>
        <begin position="51"/>
        <end position="73"/>
    </location>
</feature>
<dbReference type="Proteomes" id="UP000188268">
    <property type="component" value="Unassembled WGS sequence"/>
</dbReference>
<evidence type="ECO:0000313" key="2">
    <source>
        <dbReference type="EMBL" id="OMO92560.1"/>
    </source>
</evidence>